<protein>
    <submittedName>
        <fullName evidence="5">GyrI-like domain-containing protein</fullName>
    </submittedName>
</protein>
<dbReference type="Pfam" id="PF06445">
    <property type="entry name" value="GyrI-like"/>
    <property type="match status" value="1"/>
</dbReference>
<evidence type="ECO:0000256" key="1">
    <source>
        <dbReference type="ARBA" id="ARBA00023015"/>
    </source>
</evidence>
<name>A0ABW1EQA4_9ACTN</name>
<dbReference type="SUPFAM" id="SSF46689">
    <property type="entry name" value="Homeodomain-like"/>
    <property type="match status" value="2"/>
</dbReference>
<evidence type="ECO:0000256" key="3">
    <source>
        <dbReference type="ARBA" id="ARBA00023163"/>
    </source>
</evidence>
<dbReference type="InterPro" id="IPR050908">
    <property type="entry name" value="SmbC-like"/>
</dbReference>
<keyword evidence="3" id="KW-0804">Transcription</keyword>
<dbReference type="Gene3D" id="3.20.80.10">
    <property type="entry name" value="Regulatory factor, effector binding domain"/>
    <property type="match status" value="1"/>
</dbReference>
<evidence type="ECO:0000256" key="2">
    <source>
        <dbReference type="ARBA" id="ARBA00023125"/>
    </source>
</evidence>
<dbReference type="EMBL" id="JBHSOD010000003">
    <property type="protein sequence ID" value="MFC5884175.1"/>
    <property type="molecule type" value="Genomic_DNA"/>
</dbReference>
<sequence>MKIDTLSSHDERLRRAIPHIVAQVRDGEAAVSLEELAMATNTSPDYLRRVFRHQVGEPIHRYVRRLRLSLAAYRLVYGDRTIIDIAVSAGYNSHAAFTRAFRSAYGICPTDLRTNPQNTTWNTAGAAGTDIRPAAIPQRRVAFYSHLGPIDSANTAWERLRGWLTTQGHCPARSKALGVSYDDPDFFIGARTRHDICVPVSDRFDPQARDGMGVQVVPASTGLAMRHVGPPELIPFTYMHLAVSAATKGMQRTERPPLPYYLEFSSFPSAHPERQVAVDVYLMPHARRA</sequence>
<dbReference type="InterPro" id="IPR018060">
    <property type="entry name" value="HTH_AraC"/>
</dbReference>
<dbReference type="PANTHER" id="PTHR40055:SF2">
    <property type="entry name" value="DNA GYRASE INHIBITOR"/>
    <property type="match status" value="1"/>
</dbReference>
<dbReference type="SMART" id="SM00871">
    <property type="entry name" value="AraC_E_bind"/>
    <property type="match status" value="1"/>
</dbReference>
<dbReference type="PROSITE" id="PS01124">
    <property type="entry name" value="HTH_ARAC_FAMILY_2"/>
    <property type="match status" value="1"/>
</dbReference>
<proteinExistence type="predicted"/>
<keyword evidence="1" id="KW-0805">Transcription regulation</keyword>
<evidence type="ECO:0000313" key="6">
    <source>
        <dbReference type="Proteomes" id="UP001596067"/>
    </source>
</evidence>
<accession>A0ABW1EQA4</accession>
<organism evidence="5 6">
    <name type="scientific">Kitasatospora aburaviensis</name>
    <dbReference type="NCBI Taxonomy" id="67265"/>
    <lineage>
        <taxon>Bacteria</taxon>
        <taxon>Bacillati</taxon>
        <taxon>Actinomycetota</taxon>
        <taxon>Actinomycetes</taxon>
        <taxon>Kitasatosporales</taxon>
        <taxon>Streptomycetaceae</taxon>
        <taxon>Kitasatospora</taxon>
    </lineage>
</organism>
<dbReference type="InterPro" id="IPR020449">
    <property type="entry name" value="Tscrpt_reg_AraC-type_HTH"/>
</dbReference>
<dbReference type="Gene3D" id="1.10.10.60">
    <property type="entry name" value="Homeodomain-like"/>
    <property type="match status" value="2"/>
</dbReference>
<dbReference type="InterPro" id="IPR010499">
    <property type="entry name" value="AraC_E-bd"/>
</dbReference>
<dbReference type="Pfam" id="PF12833">
    <property type="entry name" value="HTH_18"/>
    <property type="match status" value="1"/>
</dbReference>
<dbReference type="InterPro" id="IPR029442">
    <property type="entry name" value="GyrI-like"/>
</dbReference>
<dbReference type="RefSeq" id="WP_313762489.1">
    <property type="nucleotide sequence ID" value="NZ_BAAAVH010000050.1"/>
</dbReference>
<dbReference type="SUPFAM" id="SSF55136">
    <property type="entry name" value="Probable bacterial effector-binding domain"/>
    <property type="match status" value="1"/>
</dbReference>
<keyword evidence="6" id="KW-1185">Reference proteome</keyword>
<dbReference type="Proteomes" id="UP001596067">
    <property type="component" value="Unassembled WGS sequence"/>
</dbReference>
<dbReference type="PRINTS" id="PR00032">
    <property type="entry name" value="HTHARAC"/>
</dbReference>
<keyword evidence="2" id="KW-0238">DNA-binding</keyword>
<evidence type="ECO:0000259" key="4">
    <source>
        <dbReference type="PROSITE" id="PS01124"/>
    </source>
</evidence>
<dbReference type="SMART" id="SM00342">
    <property type="entry name" value="HTH_ARAC"/>
    <property type="match status" value="1"/>
</dbReference>
<evidence type="ECO:0000313" key="5">
    <source>
        <dbReference type="EMBL" id="MFC5884175.1"/>
    </source>
</evidence>
<comment type="caution">
    <text evidence="5">The sequence shown here is derived from an EMBL/GenBank/DDBJ whole genome shotgun (WGS) entry which is preliminary data.</text>
</comment>
<reference evidence="6" key="1">
    <citation type="journal article" date="2019" name="Int. J. Syst. Evol. Microbiol.">
        <title>The Global Catalogue of Microorganisms (GCM) 10K type strain sequencing project: providing services to taxonomists for standard genome sequencing and annotation.</title>
        <authorList>
            <consortium name="The Broad Institute Genomics Platform"/>
            <consortium name="The Broad Institute Genome Sequencing Center for Infectious Disease"/>
            <person name="Wu L."/>
            <person name="Ma J."/>
        </authorList>
    </citation>
    <scope>NUCLEOTIDE SEQUENCE [LARGE SCALE GENOMIC DNA]</scope>
    <source>
        <strain evidence="6">CGMCC 4.1469</strain>
    </source>
</reference>
<gene>
    <name evidence="5" type="ORF">ACFP0N_04135</name>
</gene>
<feature type="domain" description="HTH araC/xylS-type" evidence="4">
    <location>
        <begin position="14"/>
        <end position="115"/>
    </location>
</feature>
<dbReference type="InterPro" id="IPR011256">
    <property type="entry name" value="Reg_factor_effector_dom_sf"/>
</dbReference>
<dbReference type="InterPro" id="IPR009057">
    <property type="entry name" value="Homeodomain-like_sf"/>
</dbReference>
<dbReference type="PANTHER" id="PTHR40055">
    <property type="entry name" value="TRANSCRIPTIONAL REGULATOR YGIV-RELATED"/>
    <property type="match status" value="1"/>
</dbReference>